<dbReference type="Proteomes" id="UP000066480">
    <property type="component" value="Chromosome"/>
</dbReference>
<sequence length="146" mass="15804">MTPRPAADVAQIEQIVDTFFAAFVSGPESTARLDALRSLFIPEAVIVATCGQPPRVYDVDGFIAPRAELLTSGALEDFTEWKEAGRTDVFGDIAHWFGSYGKAGTHNGADAGGRGMKSMQLIRTPEGWRISAAAWDDEREGLTIED</sequence>
<organism evidence="1 2">
    <name type="scientific">Luteipulveratus mongoliensis</name>
    <dbReference type="NCBI Taxonomy" id="571913"/>
    <lineage>
        <taxon>Bacteria</taxon>
        <taxon>Bacillati</taxon>
        <taxon>Actinomycetota</taxon>
        <taxon>Actinomycetes</taxon>
        <taxon>Micrococcales</taxon>
        <taxon>Dermacoccaceae</taxon>
        <taxon>Luteipulveratus</taxon>
    </lineage>
</organism>
<proteinExistence type="predicted"/>
<dbReference type="STRING" id="571913.VV02_21720"/>
<dbReference type="InterPro" id="IPR032710">
    <property type="entry name" value="NTF2-like_dom_sf"/>
</dbReference>
<reference evidence="1 2" key="1">
    <citation type="submission" date="2015-03" db="EMBL/GenBank/DDBJ databases">
        <title>Luteipulveratus halotolerans sp. nov., a novel actinobacterium (Dermacoccaceae) from Sarawak, Malaysia.</title>
        <authorList>
            <person name="Juboi H."/>
            <person name="Basik A."/>
            <person name="Shamsul S.S."/>
            <person name="Arnold P."/>
            <person name="Schmitt E.K."/>
            <person name="Sanglier J.-J."/>
            <person name="Yeo T."/>
        </authorList>
    </citation>
    <scope>NUCLEOTIDE SEQUENCE [LARGE SCALE GENOMIC DNA]</scope>
    <source>
        <strain evidence="1 2">MN07-A0370</strain>
    </source>
</reference>
<dbReference type="KEGG" id="lmoi:VV02_21720"/>
<dbReference type="SUPFAM" id="SSF54427">
    <property type="entry name" value="NTF2-like"/>
    <property type="match status" value="1"/>
</dbReference>
<dbReference type="EMBL" id="CP011112">
    <property type="protein sequence ID" value="AKU17865.1"/>
    <property type="molecule type" value="Genomic_DNA"/>
</dbReference>
<dbReference type="Gene3D" id="3.10.450.50">
    <property type="match status" value="1"/>
</dbReference>
<dbReference type="OrthoDB" id="8957634at2"/>
<accession>A0A0K1JMR2</accession>
<dbReference type="PATRIC" id="fig|571913.6.peg.4398"/>
<evidence type="ECO:0008006" key="3">
    <source>
        <dbReference type="Google" id="ProtNLM"/>
    </source>
</evidence>
<dbReference type="AlphaFoldDB" id="A0A0K1JMR2"/>
<keyword evidence="2" id="KW-1185">Reference proteome</keyword>
<name>A0A0K1JMR2_9MICO</name>
<protein>
    <recommendedName>
        <fullName evidence="3">DUF4440 domain-containing protein</fullName>
    </recommendedName>
</protein>
<dbReference type="RefSeq" id="WP_052594972.1">
    <property type="nucleotide sequence ID" value="NZ_CP011112.1"/>
</dbReference>
<evidence type="ECO:0000313" key="1">
    <source>
        <dbReference type="EMBL" id="AKU17865.1"/>
    </source>
</evidence>
<evidence type="ECO:0000313" key="2">
    <source>
        <dbReference type="Proteomes" id="UP000066480"/>
    </source>
</evidence>
<gene>
    <name evidence="1" type="ORF">VV02_21720</name>
</gene>